<dbReference type="GO" id="GO:0002143">
    <property type="term" value="P:tRNA wobble position uridine thiolation"/>
    <property type="evidence" value="ECO:0007669"/>
    <property type="project" value="TreeGrafter"/>
</dbReference>
<dbReference type="GO" id="GO:0032447">
    <property type="term" value="P:protein urmylation"/>
    <property type="evidence" value="ECO:0007669"/>
    <property type="project" value="UniProtKB-UniRule"/>
</dbReference>
<accession>A0A8S1BYY4</accession>
<dbReference type="GO" id="GO:0016779">
    <property type="term" value="F:nucleotidyltransferase activity"/>
    <property type="evidence" value="ECO:0007669"/>
    <property type="project" value="UniProtKB-UniRule"/>
</dbReference>
<comment type="subcellular location">
    <subcellularLocation>
        <location evidence="3">Cytoplasm</location>
    </subcellularLocation>
</comment>
<dbReference type="Gene3D" id="3.40.50.620">
    <property type="entry name" value="HUPs"/>
    <property type="match status" value="1"/>
</dbReference>
<dbReference type="HAMAP" id="MF_03054">
    <property type="entry name" value="CTU2"/>
    <property type="match status" value="1"/>
</dbReference>
<dbReference type="AlphaFoldDB" id="A0A8S1BYY4"/>
<dbReference type="PANTHER" id="PTHR20882">
    <property type="entry name" value="CYTOPLASMIC TRNA 2-THIOLATION PROTEIN 2"/>
    <property type="match status" value="1"/>
</dbReference>
<dbReference type="PANTHER" id="PTHR20882:SF14">
    <property type="entry name" value="CYTOPLASMIC TRNA 2-THIOLATION PROTEIN 2"/>
    <property type="match status" value="1"/>
</dbReference>
<dbReference type="GO" id="GO:0016783">
    <property type="term" value="F:sulfurtransferase activity"/>
    <property type="evidence" value="ECO:0007669"/>
    <property type="project" value="TreeGrafter"/>
</dbReference>
<evidence type="ECO:0000256" key="2">
    <source>
        <dbReference type="ARBA" id="ARBA00022694"/>
    </source>
</evidence>
<gene>
    <name evidence="4" type="ORF">CLODIP_2_CD01769</name>
</gene>
<comment type="caution">
    <text evidence="4">The sequence shown here is derived from an EMBL/GenBank/DDBJ whole genome shotgun (WGS) entry which is preliminary data.</text>
</comment>
<dbReference type="OrthoDB" id="25129at2759"/>
<name>A0A8S1BYY4_9INSE</name>
<evidence type="ECO:0000256" key="1">
    <source>
        <dbReference type="ARBA" id="ARBA00022490"/>
    </source>
</evidence>
<proteinExistence type="inferred from homology"/>
<reference evidence="4 5" key="1">
    <citation type="submission" date="2020-04" db="EMBL/GenBank/DDBJ databases">
        <authorList>
            <person name="Alioto T."/>
            <person name="Alioto T."/>
            <person name="Gomez Garrido J."/>
        </authorList>
    </citation>
    <scope>NUCLEOTIDE SEQUENCE [LARGE SCALE GENOMIC DNA]</scope>
</reference>
<organism evidence="4 5">
    <name type="scientific">Cloeon dipterum</name>
    <dbReference type="NCBI Taxonomy" id="197152"/>
    <lineage>
        <taxon>Eukaryota</taxon>
        <taxon>Metazoa</taxon>
        <taxon>Ecdysozoa</taxon>
        <taxon>Arthropoda</taxon>
        <taxon>Hexapoda</taxon>
        <taxon>Insecta</taxon>
        <taxon>Pterygota</taxon>
        <taxon>Palaeoptera</taxon>
        <taxon>Ephemeroptera</taxon>
        <taxon>Pisciforma</taxon>
        <taxon>Baetidae</taxon>
        <taxon>Cloeon</taxon>
    </lineage>
</organism>
<dbReference type="SUPFAM" id="SSF52402">
    <property type="entry name" value="Adenine nucleotide alpha hydrolases-like"/>
    <property type="match status" value="1"/>
</dbReference>
<dbReference type="InterPro" id="IPR014729">
    <property type="entry name" value="Rossmann-like_a/b/a_fold"/>
</dbReference>
<dbReference type="GO" id="GO:0005829">
    <property type="term" value="C:cytosol"/>
    <property type="evidence" value="ECO:0007669"/>
    <property type="project" value="TreeGrafter"/>
</dbReference>
<dbReference type="GO" id="GO:0000049">
    <property type="term" value="F:tRNA binding"/>
    <property type="evidence" value="ECO:0007669"/>
    <property type="project" value="InterPro"/>
</dbReference>
<sequence>MCSTGGDDGETLLNPKPPLPEKGTLCRKCKTSKAQVILQIKDAYCKECLIALCNHKFRAILGKSRIFGNEQKSVLVAFSGSASSLALLKLLSDAVAAGPSHRRIMACPKIIYIDEGALLGMSAEERLTKCKEILEVTAGFGFPAYAVPLNVQESSPVDIRNYEFHGNTDDKLISLFESVSDTTSKLDLLNRLRCNVLSSCAQQLKSPLVMLADNSTSVAVKILSGVSLGKGASISLETGFSDSRHSDVTFLRPLRDFTSKEATIFSIFSGCPKPVFVPSLLTLSKMDSSIQRLTEAFIVNLQNEFPSTVSTIYRTGEKFCSTPSNQPCAFCLGPLDTMHKSCSALEATDFSRELSTGKKPESSCGSCDCKNKLRSTLVQTLCYSCRLIARSVDNPELLPSTVLENAREAQSFSKMKSQIAEFLISEGE</sequence>
<dbReference type="InterPro" id="IPR019407">
    <property type="entry name" value="CTU2"/>
</dbReference>
<keyword evidence="2 3" id="KW-0819">tRNA processing</keyword>
<comment type="pathway">
    <text evidence="3">tRNA modification; 5-methoxycarbonylmethyl-2-thiouridine-tRNA biosynthesis.</text>
</comment>
<comment type="function">
    <text evidence="3">Plays a central role in 2-thiolation of mcm(5)S(2)U at tRNA wobble positions of tRNA(Lys), tRNA(Glu) and tRNA(Gln). May act by forming a heterodimer with NCS6/CTU1 that ligates sulfur from thiocarboxylated URM1 onto the uridine of tRNAs at wobble position.</text>
</comment>
<evidence type="ECO:0000256" key="3">
    <source>
        <dbReference type="HAMAP-Rule" id="MF_03054"/>
    </source>
</evidence>
<evidence type="ECO:0000313" key="4">
    <source>
        <dbReference type="EMBL" id="CAB3361972.1"/>
    </source>
</evidence>
<evidence type="ECO:0000313" key="5">
    <source>
        <dbReference type="Proteomes" id="UP000494165"/>
    </source>
</evidence>
<comment type="similarity">
    <text evidence="3">Belongs to the CTU2/NCS2 family.</text>
</comment>
<keyword evidence="5" id="KW-1185">Reference proteome</keyword>
<protein>
    <recommendedName>
        <fullName evidence="3">Cytoplasmic tRNA 2-thiolation protein 2</fullName>
    </recommendedName>
</protein>
<dbReference type="EMBL" id="CADEPI010000007">
    <property type="protein sequence ID" value="CAB3361972.1"/>
    <property type="molecule type" value="Genomic_DNA"/>
</dbReference>
<dbReference type="Pfam" id="PF10288">
    <property type="entry name" value="CTU2"/>
    <property type="match status" value="1"/>
</dbReference>
<dbReference type="Proteomes" id="UP000494165">
    <property type="component" value="Unassembled WGS sequence"/>
</dbReference>
<keyword evidence="1 3" id="KW-0963">Cytoplasm</keyword>